<sequence length="97" mass="11152">RIKVLALKSIKGVLRLYKDHAEAIQQYHDVFKDQLRNLIWRRVVFDASAHYKERPSLSDIVHQGIDFNGILLRIRVGKYVLLSDVEKSIPSGAPPCK</sequence>
<evidence type="ECO:0000313" key="2">
    <source>
        <dbReference type="Proteomes" id="UP001331761"/>
    </source>
</evidence>
<evidence type="ECO:0000313" key="1">
    <source>
        <dbReference type="EMBL" id="KAK5973372.1"/>
    </source>
</evidence>
<protein>
    <submittedName>
        <fullName evidence="1">Uncharacterized protein</fullName>
    </submittedName>
</protein>
<organism evidence="1 2">
    <name type="scientific">Trichostrongylus colubriformis</name>
    <name type="common">Black scour worm</name>
    <dbReference type="NCBI Taxonomy" id="6319"/>
    <lineage>
        <taxon>Eukaryota</taxon>
        <taxon>Metazoa</taxon>
        <taxon>Ecdysozoa</taxon>
        <taxon>Nematoda</taxon>
        <taxon>Chromadorea</taxon>
        <taxon>Rhabditida</taxon>
        <taxon>Rhabditina</taxon>
        <taxon>Rhabditomorpha</taxon>
        <taxon>Strongyloidea</taxon>
        <taxon>Trichostrongylidae</taxon>
        <taxon>Trichostrongylus</taxon>
    </lineage>
</organism>
<comment type="caution">
    <text evidence="1">The sequence shown here is derived from an EMBL/GenBank/DDBJ whole genome shotgun (WGS) entry which is preliminary data.</text>
</comment>
<dbReference type="AlphaFoldDB" id="A0AAN8F6U6"/>
<proteinExistence type="predicted"/>
<reference evidence="1 2" key="1">
    <citation type="submission" date="2019-10" db="EMBL/GenBank/DDBJ databases">
        <title>Assembly and Annotation for the nematode Trichostrongylus colubriformis.</title>
        <authorList>
            <person name="Martin J."/>
        </authorList>
    </citation>
    <scope>NUCLEOTIDE SEQUENCE [LARGE SCALE GENOMIC DNA]</scope>
    <source>
        <strain evidence="1">G859</strain>
        <tissue evidence="1">Whole worm</tissue>
    </source>
</reference>
<keyword evidence="2" id="KW-1185">Reference proteome</keyword>
<gene>
    <name evidence="1" type="ORF">GCK32_021527</name>
</gene>
<dbReference type="EMBL" id="WIXE01015581">
    <property type="protein sequence ID" value="KAK5973372.1"/>
    <property type="molecule type" value="Genomic_DNA"/>
</dbReference>
<accession>A0AAN8F6U6</accession>
<dbReference type="Proteomes" id="UP001331761">
    <property type="component" value="Unassembled WGS sequence"/>
</dbReference>
<feature type="non-terminal residue" evidence="1">
    <location>
        <position position="1"/>
    </location>
</feature>
<name>A0AAN8F6U6_TRICO</name>